<keyword evidence="1" id="KW-0812">Transmembrane</keyword>
<feature type="transmembrane region" description="Helical" evidence="1">
    <location>
        <begin position="6"/>
        <end position="25"/>
    </location>
</feature>
<evidence type="ECO:0000256" key="1">
    <source>
        <dbReference type="SAM" id="Phobius"/>
    </source>
</evidence>
<dbReference type="EMBL" id="MT664984">
    <property type="protein sequence ID" value="QNN97165.1"/>
    <property type="molecule type" value="Genomic_DNA"/>
</dbReference>
<protein>
    <submittedName>
        <fullName evidence="2">Uncharacterized protein</fullName>
    </submittedName>
</protein>
<sequence length="150" mass="16864">MDFSPPNFWLTLAIVLFAISLAWLARSIRRPGNMYRAGIEYALAELHLAEDAEEAADRLWERSASAFEEPEGALEFDRGIREGIRLYCRADETGIRELEELRSELTRMVAEGDASGSEVNVALDVIDRRLGVGMYLTQAGEEALEQAREQ</sequence>
<dbReference type="RefSeq" id="YP_010738895.1">
    <property type="nucleotide sequence ID" value="NC_073033.1"/>
</dbReference>
<dbReference type="GeneID" id="79586277"/>
<dbReference type="KEGG" id="vg:79586277"/>
<dbReference type="Proteomes" id="UP000516126">
    <property type="component" value="Segment"/>
</dbReference>
<name>A0A7G9UT10_9CAUD</name>
<keyword evidence="1" id="KW-0472">Membrane</keyword>
<keyword evidence="1" id="KW-1133">Transmembrane helix</keyword>
<evidence type="ECO:0000313" key="3">
    <source>
        <dbReference type="Proteomes" id="UP000516126"/>
    </source>
</evidence>
<proteinExistence type="predicted"/>
<evidence type="ECO:0000313" key="2">
    <source>
        <dbReference type="EMBL" id="QNN97165.1"/>
    </source>
</evidence>
<reference evidence="2 3" key="1">
    <citation type="submission" date="2020-06" db="EMBL/GenBank/DDBJ databases">
        <authorList>
            <person name="Tamanaha E."/>
            <person name="Walsh S.E."/>
            <person name="Anton B.P."/>
            <person name="Fomenkov A."/>
            <person name="Xu S.-Y."/>
            <person name="Weigele P.R."/>
        </authorList>
    </citation>
    <scope>NUCLEOTIDE SEQUENCE [LARGE SCALE GENOMIC DNA]</scope>
</reference>
<accession>A0A7G9UT10</accession>
<keyword evidence="3" id="KW-1185">Reference proteome</keyword>
<organism evidence="2 3">
    <name type="scientific">Xanthomonas phage Xp12</name>
    <dbReference type="NCBI Taxonomy" id="2746072"/>
    <lineage>
        <taxon>Viruses</taxon>
        <taxon>Duplodnaviria</taxon>
        <taxon>Heunggongvirae</taxon>
        <taxon>Uroviricota</taxon>
        <taxon>Caudoviricetes</taxon>
        <taxon>Mesyanzhinovviridae</taxon>
        <taxon>Bradleyvirinae</taxon>
        <taxon>Bosavirus</taxon>
        <taxon>Bosavirus Xp12</taxon>
    </lineage>
</organism>